<dbReference type="RefSeq" id="WP_118125842.1">
    <property type="nucleotide sequence ID" value="NZ_JBKVAH010000002.1"/>
</dbReference>
<reference evidence="1 2" key="1">
    <citation type="submission" date="2018-08" db="EMBL/GenBank/DDBJ databases">
        <title>A genome reference for cultivated species of the human gut microbiota.</title>
        <authorList>
            <person name="Zou Y."/>
            <person name="Xue W."/>
            <person name="Luo G."/>
        </authorList>
    </citation>
    <scope>NUCLEOTIDE SEQUENCE [LARGE SCALE GENOMIC DNA]</scope>
    <source>
        <strain evidence="1 2">AF24-4</strain>
    </source>
</reference>
<proteinExistence type="predicted"/>
<sequence>MVKSFHLSERITNNILKAEKSNFISENKLTHEYSREGKSFHQFVSDCVNQGVISRMDVENFLFESLFYGYQREVYIYQVASCNENCMKPEIFLNILQDKYEYIDDCAYSNIANMAADDEKLVAVKTIYTNDLQRIAKIQLIFKTEVSILRKGGIVKTLSYIPVDWDVNSQILSIKFSPKRHVFDKEKQPERLKIHFIDQLKEMFNIQFIPFGNIHKEALCEMSKSLYRQIYEKMVCSKPQNLDSYVEEISDGLKKVLGVEALELKATGNNIFNIKDNIQKFTENILISDILLGAKEGATLEGVEGVVTYLKFSDGKKISARLKGRECREPIFGSESYMALRSAIENARRVNRLEVVWLGKFDRLRITYEAAETECLKVHFYKNLKEEEYKYGLQMFRKFERYGNGKLIKAVEMESQAQ</sequence>
<protein>
    <submittedName>
        <fullName evidence="1">Uncharacterized protein</fullName>
    </submittedName>
</protein>
<evidence type="ECO:0000313" key="1">
    <source>
        <dbReference type="EMBL" id="RGR68754.1"/>
    </source>
</evidence>
<organism evidence="1 2">
    <name type="scientific">Roseburia inulinivorans</name>
    <dbReference type="NCBI Taxonomy" id="360807"/>
    <lineage>
        <taxon>Bacteria</taxon>
        <taxon>Bacillati</taxon>
        <taxon>Bacillota</taxon>
        <taxon>Clostridia</taxon>
        <taxon>Lachnospirales</taxon>
        <taxon>Lachnospiraceae</taxon>
        <taxon>Roseburia</taxon>
    </lineage>
</organism>
<accession>A0A3R5WHW7</accession>
<dbReference type="Proteomes" id="UP000285820">
    <property type="component" value="Unassembled WGS sequence"/>
</dbReference>
<comment type="caution">
    <text evidence="1">The sequence shown here is derived from an EMBL/GenBank/DDBJ whole genome shotgun (WGS) entry which is preliminary data.</text>
</comment>
<evidence type="ECO:0000313" key="2">
    <source>
        <dbReference type="Proteomes" id="UP000285820"/>
    </source>
</evidence>
<name>A0A3R5WHW7_9FIRM</name>
<gene>
    <name evidence="1" type="ORF">DWY29_07710</name>
</gene>
<dbReference type="AlphaFoldDB" id="A0A3R5WHW7"/>
<dbReference type="EMBL" id="QRUN01000008">
    <property type="protein sequence ID" value="RGR68754.1"/>
    <property type="molecule type" value="Genomic_DNA"/>
</dbReference>